<evidence type="ECO:0000256" key="1">
    <source>
        <dbReference type="SAM" id="MobiDB-lite"/>
    </source>
</evidence>
<proteinExistence type="predicted"/>
<reference evidence="2" key="1">
    <citation type="submission" date="2023-06" db="EMBL/GenBank/DDBJ databases">
        <title>Genome-scale phylogeny and comparative genomics of the fungal order Sordariales.</title>
        <authorList>
            <consortium name="Lawrence Berkeley National Laboratory"/>
            <person name="Hensen N."/>
            <person name="Bonometti L."/>
            <person name="Westerberg I."/>
            <person name="Brannstrom I.O."/>
            <person name="Guillou S."/>
            <person name="Cros-Aarteil S."/>
            <person name="Calhoun S."/>
            <person name="Haridas S."/>
            <person name="Kuo A."/>
            <person name="Mondo S."/>
            <person name="Pangilinan J."/>
            <person name="Riley R."/>
            <person name="Labutti K."/>
            <person name="Andreopoulos B."/>
            <person name="Lipzen A."/>
            <person name="Chen C."/>
            <person name="Yanf M."/>
            <person name="Daum C."/>
            <person name="Ng V."/>
            <person name="Clum A."/>
            <person name="Steindorff A."/>
            <person name="Ohm R."/>
            <person name="Martin F."/>
            <person name="Silar P."/>
            <person name="Natvig D."/>
            <person name="Lalanne C."/>
            <person name="Gautier V."/>
            <person name="Ament-Velasquez S.L."/>
            <person name="Kruys A."/>
            <person name="Hutchinson M.I."/>
            <person name="Powell A.J."/>
            <person name="Barry K."/>
            <person name="Miller A.N."/>
            <person name="Grigoriev I.V."/>
            <person name="Debuchy R."/>
            <person name="Gladieux P."/>
            <person name="Thoren M.H."/>
            <person name="Johannesson H."/>
        </authorList>
    </citation>
    <scope>NUCLEOTIDE SEQUENCE</scope>
    <source>
        <strain evidence="2">SMH2532-1</strain>
    </source>
</reference>
<dbReference type="EMBL" id="JAULSV010000006">
    <property type="protein sequence ID" value="KAK0641955.1"/>
    <property type="molecule type" value="Genomic_DNA"/>
</dbReference>
<evidence type="ECO:0000313" key="3">
    <source>
        <dbReference type="Proteomes" id="UP001174936"/>
    </source>
</evidence>
<keyword evidence="3" id="KW-1185">Reference proteome</keyword>
<evidence type="ECO:0000313" key="2">
    <source>
        <dbReference type="EMBL" id="KAK0641955.1"/>
    </source>
</evidence>
<feature type="region of interest" description="Disordered" evidence="1">
    <location>
        <begin position="190"/>
        <end position="219"/>
    </location>
</feature>
<dbReference type="Proteomes" id="UP001174936">
    <property type="component" value="Unassembled WGS sequence"/>
</dbReference>
<dbReference type="AlphaFoldDB" id="A0AA39XZP3"/>
<comment type="caution">
    <text evidence="2">The sequence shown here is derived from an EMBL/GenBank/DDBJ whole genome shotgun (WGS) entry which is preliminary data.</text>
</comment>
<accession>A0AA39XZP3</accession>
<protein>
    <submittedName>
        <fullName evidence="2">Uncharacterized protein</fullName>
    </submittedName>
</protein>
<sequence length="219" mass="22636">MARVTVKGLAALAASSIVWSNPSENDRAMTTAPILPLGALESTSPIRTVITINSNLIDVLAGDEKDVPKVVEKLRQLCAGPLAYFPCPLARADADTNADADATATPVIFTILTVIVTIGADSAGSISVGATNSIASVGVPVGFGIILGAIVIVRARITLFPSIAILRFRSALGGEVISMARSCRGTIVNQPPLARSSSDKDRPTTASQFGKFAREGGSY</sequence>
<name>A0AA39XZP3_9PEZI</name>
<gene>
    <name evidence="2" type="ORF">B0T16DRAFT_461978</name>
</gene>
<organism evidence="2 3">
    <name type="scientific">Cercophora newfieldiana</name>
    <dbReference type="NCBI Taxonomy" id="92897"/>
    <lineage>
        <taxon>Eukaryota</taxon>
        <taxon>Fungi</taxon>
        <taxon>Dikarya</taxon>
        <taxon>Ascomycota</taxon>
        <taxon>Pezizomycotina</taxon>
        <taxon>Sordariomycetes</taxon>
        <taxon>Sordariomycetidae</taxon>
        <taxon>Sordariales</taxon>
        <taxon>Lasiosphaeriaceae</taxon>
        <taxon>Cercophora</taxon>
    </lineage>
</organism>